<protein>
    <submittedName>
        <fullName evidence="2">Uncharacterized protein</fullName>
    </submittedName>
</protein>
<accession>A0A1I7WEJ2</accession>
<dbReference type="AlphaFoldDB" id="A0A1I7WEJ2"/>
<name>A0A1I7WEJ2_HETBA</name>
<reference evidence="2" key="1">
    <citation type="submission" date="2016-11" db="UniProtKB">
        <authorList>
            <consortium name="WormBaseParasite"/>
        </authorList>
    </citation>
    <scope>IDENTIFICATION</scope>
</reference>
<proteinExistence type="predicted"/>
<dbReference type="WBParaSite" id="Hba_03340">
    <property type="protein sequence ID" value="Hba_03340"/>
    <property type="gene ID" value="Hba_03340"/>
</dbReference>
<organism evidence="1 2">
    <name type="scientific">Heterorhabditis bacteriophora</name>
    <name type="common">Entomopathogenic nematode worm</name>
    <dbReference type="NCBI Taxonomy" id="37862"/>
    <lineage>
        <taxon>Eukaryota</taxon>
        <taxon>Metazoa</taxon>
        <taxon>Ecdysozoa</taxon>
        <taxon>Nematoda</taxon>
        <taxon>Chromadorea</taxon>
        <taxon>Rhabditida</taxon>
        <taxon>Rhabditina</taxon>
        <taxon>Rhabditomorpha</taxon>
        <taxon>Strongyloidea</taxon>
        <taxon>Heterorhabditidae</taxon>
        <taxon>Heterorhabditis</taxon>
    </lineage>
</organism>
<evidence type="ECO:0000313" key="2">
    <source>
        <dbReference type="WBParaSite" id="Hba_03340"/>
    </source>
</evidence>
<dbReference type="Proteomes" id="UP000095283">
    <property type="component" value="Unplaced"/>
</dbReference>
<keyword evidence="1" id="KW-1185">Reference proteome</keyword>
<evidence type="ECO:0000313" key="1">
    <source>
        <dbReference type="Proteomes" id="UP000095283"/>
    </source>
</evidence>
<sequence length="114" mass="13600">MRTKKTSSKDWKIHPVIVPPIFAHFPTGFKHNQIQKDTYRTINIVEQKQDIVVIVEESQVVHHFLNIRLSIIHKSLLFSIELYSFIFVSRPNKLERLSFQKNIRFLVVIRIMNM</sequence>